<dbReference type="STRING" id="2018661.A0A2A2LEP2"/>
<dbReference type="SUPFAM" id="SSF53335">
    <property type="entry name" value="S-adenosyl-L-methionine-dependent methyltransferases"/>
    <property type="match status" value="2"/>
</dbReference>
<dbReference type="EMBL" id="LIAE01006821">
    <property type="protein sequence ID" value="PAV84741.1"/>
    <property type="molecule type" value="Genomic_DNA"/>
</dbReference>
<dbReference type="GO" id="GO:0008757">
    <property type="term" value="F:S-adenosylmethionine-dependent methyltransferase activity"/>
    <property type="evidence" value="ECO:0007669"/>
    <property type="project" value="InterPro"/>
</dbReference>
<protein>
    <recommendedName>
        <fullName evidence="4">Methyltransferase domain-containing protein</fullName>
    </recommendedName>
</protein>
<dbReference type="InterPro" id="IPR025714">
    <property type="entry name" value="Methyltranfer_dom"/>
</dbReference>
<evidence type="ECO:0000256" key="3">
    <source>
        <dbReference type="ARBA" id="ARBA00022679"/>
    </source>
</evidence>
<dbReference type="Pfam" id="PF01564">
    <property type="entry name" value="Spermine_synth"/>
    <property type="match status" value="1"/>
</dbReference>
<evidence type="ECO:0000313" key="6">
    <source>
        <dbReference type="Proteomes" id="UP000218231"/>
    </source>
</evidence>
<keyword evidence="2" id="KW-0489">Methyltransferase</keyword>
<proteinExistence type="inferred from homology"/>
<sequence length="657" mass="73857">MTELLPKKAAEFSDPAYWKQFFAARKTPFEWYGDFDSLGSTLEKYLKIGDNILQIGCGNSQLAGQLHDSGYRNIVSIDVDEKVIAEQSRLNKPRQTLVFKQGDATNLDEPDASQSVVLDKGTLDALLPPEASEEQKHAVKSMFEHVQRVLQPNGRYIIVTLAQPHIVEFWFDHFSKSNQYLLRAHKVVNRASGFPMPVFLLIATKFRAAMPMQLPIEFWTALSSVTVRVNSRPELMDLLFAEQELAQFIHLCASPLAREVFISVGCEDAEKGPRYQIFLLDDPKCKKIVSFKTFVVPVGRDGDWMYATEKGRRMLRRELNVDRLAVVHLSRHHTFKDFTSVKDEVGGFIAKLDPRSFEDNAIIEFLSIGGVDAKRVLAEGESELNGKWSVEEVHINGYDLRRLVFLGAQNLVQSEAFLTQGKKGRIIVSLDELSCDHHYHMMAGLHLIPTNPFGKPDQAPLRLAVYGLGGGLLAAFLIRHLPKSVLLAIELDPQVVKIATQYFSFPSSDPRVAVKTMDALQYIKEAAHAAEKFDAVFMDLAGSMHENGLSCPPAAFVADDVLENVKNSLKPQGIFAMNLVTRDDEIADKVKQTLARHFQAVYNISSDEDVNEVLLCLPSAISWDKPKAMRSFRKDLKWLEPINKAAGKIQQVKFEKE</sequence>
<keyword evidence="3" id="KW-0808">Transferase</keyword>
<evidence type="ECO:0000259" key="4">
    <source>
        <dbReference type="Pfam" id="PF13847"/>
    </source>
</evidence>
<dbReference type="AlphaFoldDB" id="A0A2A2LEP2"/>
<dbReference type="InterPro" id="IPR029063">
    <property type="entry name" value="SAM-dependent_MTases_sf"/>
</dbReference>
<evidence type="ECO:0000256" key="1">
    <source>
        <dbReference type="ARBA" id="ARBA00008361"/>
    </source>
</evidence>
<name>A0A2A2LEP2_9BILA</name>
<dbReference type="GO" id="GO:0032259">
    <property type="term" value="P:methylation"/>
    <property type="evidence" value="ECO:0007669"/>
    <property type="project" value="UniProtKB-KW"/>
</dbReference>
<dbReference type="Gene3D" id="3.40.50.150">
    <property type="entry name" value="Vaccinia Virus protein VP39"/>
    <property type="match status" value="2"/>
</dbReference>
<feature type="domain" description="Methyltransferase" evidence="4">
    <location>
        <begin position="49"/>
        <end position="164"/>
    </location>
</feature>
<gene>
    <name evidence="5" type="ORF">WR25_13675</name>
</gene>
<accession>A0A2A2LEP2</accession>
<organism evidence="5 6">
    <name type="scientific">Diploscapter pachys</name>
    <dbReference type="NCBI Taxonomy" id="2018661"/>
    <lineage>
        <taxon>Eukaryota</taxon>
        <taxon>Metazoa</taxon>
        <taxon>Ecdysozoa</taxon>
        <taxon>Nematoda</taxon>
        <taxon>Chromadorea</taxon>
        <taxon>Rhabditida</taxon>
        <taxon>Rhabditina</taxon>
        <taxon>Rhabditomorpha</taxon>
        <taxon>Rhabditoidea</taxon>
        <taxon>Rhabditidae</taxon>
        <taxon>Diploscapter</taxon>
    </lineage>
</organism>
<dbReference type="Proteomes" id="UP000218231">
    <property type="component" value="Unassembled WGS sequence"/>
</dbReference>
<dbReference type="Pfam" id="PF13847">
    <property type="entry name" value="Methyltransf_31"/>
    <property type="match status" value="1"/>
</dbReference>
<evidence type="ECO:0000313" key="5">
    <source>
        <dbReference type="EMBL" id="PAV84741.1"/>
    </source>
</evidence>
<evidence type="ECO:0000256" key="2">
    <source>
        <dbReference type="ARBA" id="ARBA00022603"/>
    </source>
</evidence>
<dbReference type="CDD" id="cd02440">
    <property type="entry name" value="AdoMet_MTases"/>
    <property type="match status" value="2"/>
</dbReference>
<reference evidence="5 6" key="1">
    <citation type="journal article" date="2017" name="Curr. Biol.">
        <title>Genome architecture and evolution of a unichromosomal asexual nematode.</title>
        <authorList>
            <person name="Fradin H."/>
            <person name="Zegar C."/>
            <person name="Gutwein M."/>
            <person name="Lucas J."/>
            <person name="Kovtun M."/>
            <person name="Corcoran D."/>
            <person name="Baugh L.R."/>
            <person name="Kiontke K."/>
            <person name="Gunsalus K."/>
            <person name="Fitch D.H."/>
            <person name="Piano F."/>
        </authorList>
    </citation>
    <scope>NUCLEOTIDE SEQUENCE [LARGE SCALE GENOMIC DNA]</scope>
    <source>
        <strain evidence="5">PF1309</strain>
    </source>
</reference>
<dbReference type="InterPro" id="IPR051419">
    <property type="entry name" value="Lys/N-term_MeTrsfase_sf"/>
</dbReference>
<comment type="similarity">
    <text evidence="1">Belongs to the methyltransferase superfamily.</text>
</comment>
<keyword evidence="6" id="KW-1185">Reference proteome</keyword>
<dbReference type="PANTHER" id="PTHR12176">
    <property type="entry name" value="SAM-DEPENDENT METHYLTRANSFERASE SUPERFAMILY PROTEIN"/>
    <property type="match status" value="1"/>
</dbReference>
<dbReference type="PANTHER" id="PTHR12176:SF59">
    <property type="entry name" value="METHYLTRANSFERASE DOMAIN-CONTAINING PROTEIN-RELATED"/>
    <property type="match status" value="1"/>
</dbReference>
<dbReference type="OrthoDB" id="411785at2759"/>
<comment type="caution">
    <text evidence="5">The sequence shown here is derived from an EMBL/GenBank/DDBJ whole genome shotgun (WGS) entry which is preliminary data.</text>
</comment>